<keyword evidence="4" id="KW-0812">Transmembrane</keyword>
<dbReference type="Gene3D" id="3.30.565.10">
    <property type="entry name" value="Histidine kinase-like ATPase, C-terminal domain"/>
    <property type="match status" value="1"/>
</dbReference>
<dbReference type="GO" id="GO:0016301">
    <property type="term" value="F:kinase activity"/>
    <property type="evidence" value="ECO:0007669"/>
    <property type="project" value="UniProtKB-KW"/>
</dbReference>
<name>A0ABP7B850_9PSEU</name>
<feature type="transmembrane region" description="Helical" evidence="4">
    <location>
        <begin position="37"/>
        <end position="59"/>
    </location>
</feature>
<dbReference type="Proteomes" id="UP001500711">
    <property type="component" value="Unassembled WGS sequence"/>
</dbReference>
<dbReference type="Pfam" id="PF07730">
    <property type="entry name" value="HisKA_3"/>
    <property type="match status" value="1"/>
</dbReference>
<evidence type="ECO:0000259" key="5">
    <source>
        <dbReference type="Pfam" id="PF07730"/>
    </source>
</evidence>
<comment type="caution">
    <text evidence="6">The sequence shown here is derived from an EMBL/GenBank/DDBJ whole genome shotgun (WGS) entry which is preliminary data.</text>
</comment>
<reference evidence="7" key="1">
    <citation type="journal article" date="2019" name="Int. J. Syst. Evol. Microbiol.">
        <title>The Global Catalogue of Microorganisms (GCM) 10K type strain sequencing project: providing services to taxonomists for standard genome sequencing and annotation.</title>
        <authorList>
            <consortium name="The Broad Institute Genomics Platform"/>
            <consortium name="The Broad Institute Genome Sequencing Center for Infectious Disease"/>
            <person name="Wu L."/>
            <person name="Ma J."/>
        </authorList>
    </citation>
    <scope>NUCLEOTIDE SEQUENCE [LARGE SCALE GENOMIC DNA]</scope>
    <source>
        <strain evidence="7">JCM 17494</strain>
    </source>
</reference>
<evidence type="ECO:0000313" key="6">
    <source>
        <dbReference type="EMBL" id="GAA3650532.1"/>
    </source>
</evidence>
<dbReference type="Gene3D" id="1.20.5.1930">
    <property type="match status" value="1"/>
</dbReference>
<feature type="transmembrane region" description="Helical" evidence="4">
    <location>
        <begin position="101"/>
        <end position="121"/>
    </location>
</feature>
<evidence type="ECO:0000256" key="2">
    <source>
        <dbReference type="ARBA" id="ARBA00022777"/>
    </source>
</evidence>
<proteinExistence type="predicted"/>
<evidence type="ECO:0000313" key="7">
    <source>
        <dbReference type="Proteomes" id="UP001500711"/>
    </source>
</evidence>
<gene>
    <name evidence="6" type="ORF">GCM10022267_41140</name>
</gene>
<feature type="transmembrane region" description="Helical" evidence="4">
    <location>
        <begin position="133"/>
        <end position="151"/>
    </location>
</feature>
<evidence type="ECO:0000256" key="4">
    <source>
        <dbReference type="SAM" id="Phobius"/>
    </source>
</evidence>
<protein>
    <submittedName>
        <fullName evidence="6">Histidine kinase</fullName>
    </submittedName>
</protein>
<sequence>MDRPRDLRCTTLVPLGSSEVSLLGWWRSRGNAERFDLFVRATFYLTYLALPPLVLLGMAAEISTVALALISAVGLGHVALSFPLVHLGIEHYLGRAPYPRRLLAIYLAFTTAVLIAGKLAFPHPTPGKPDGPADGITLIVLMLTITTLSAVVGPRTIVLASLAGGAYVWLTAPPGRVIFTTVMLLFVAFAFRTTLWMLGLVWELDRSREVRANLAVAEERLRFARDLHDVVGRNLSVVALKADLAAQLARRGRPTAIDEMLEVRQIAQDSLDELRAVVSGYRTADLSAELAGARSLLDSAGIDCRVIGEVDVSGEPAGALGWAVREGVTNVLRHSEARTCTITLRGKVLTMSNDGVSTSDFRFGSGLTGLRERVAALGGAVTAAAEAPNRFVLTVELP</sequence>
<organism evidence="6 7">
    <name type="scientific">Lentzea roselyniae</name>
    <dbReference type="NCBI Taxonomy" id="531940"/>
    <lineage>
        <taxon>Bacteria</taxon>
        <taxon>Bacillati</taxon>
        <taxon>Actinomycetota</taxon>
        <taxon>Actinomycetes</taxon>
        <taxon>Pseudonocardiales</taxon>
        <taxon>Pseudonocardiaceae</taxon>
        <taxon>Lentzea</taxon>
    </lineage>
</organism>
<dbReference type="InterPro" id="IPR050482">
    <property type="entry name" value="Sensor_HK_TwoCompSys"/>
</dbReference>
<dbReference type="CDD" id="cd16917">
    <property type="entry name" value="HATPase_UhpB-NarQ-NarX-like"/>
    <property type="match status" value="1"/>
</dbReference>
<dbReference type="InterPro" id="IPR011712">
    <property type="entry name" value="Sig_transdc_His_kin_sub3_dim/P"/>
</dbReference>
<keyword evidence="2 6" id="KW-0418">Kinase</keyword>
<keyword evidence="4" id="KW-0472">Membrane</keyword>
<evidence type="ECO:0000256" key="3">
    <source>
        <dbReference type="ARBA" id="ARBA00023012"/>
    </source>
</evidence>
<dbReference type="PANTHER" id="PTHR24421">
    <property type="entry name" value="NITRATE/NITRITE SENSOR PROTEIN NARX-RELATED"/>
    <property type="match status" value="1"/>
</dbReference>
<keyword evidence="7" id="KW-1185">Reference proteome</keyword>
<dbReference type="InterPro" id="IPR036890">
    <property type="entry name" value="HATPase_C_sf"/>
</dbReference>
<feature type="transmembrane region" description="Helical" evidence="4">
    <location>
        <begin position="65"/>
        <end position="89"/>
    </location>
</feature>
<feature type="domain" description="Signal transduction histidine kinase subgroup 3 dimerisation and phosphoacceptor" evidence="5">
    <location>
        <begin position="219"/>
        <end position="286"/>
    </location>
</feature>
<dbReference type="PANTHER" id="PTHR24421:SF63">
    <property type="entry name" value="SENSOR HISTIDINE KINASE DESK"/>
    <property type="match status" value="1"/>
</dbReference>
<keyword evidence="4" id="KW-1133">Transmembrane helix</keyword>
<dbReference type="EMBL" id="BAABBE010000010">
    <property type="protein sequence ID" value="GAA3650532.1"/>
    <property type="molecule type" value="Genomic_DNA"/>
</dbReference>
<keyword evidence="1" id="KW-0808">Transferase</keyword>
<accession>A0ABP7B850</accession>
<keyword evidence="3" id="KW-0902">Two-component regulatory system</keyword>
<evidence type="ECO:0000256" key="1">
    <source>
        <dbReference type="ARBA" id="ARBA00022679"/>
    </source>
</evidence>